<dbReference type="PANTHER" id="PTHR42866">
    <property type="entry name" value="3-DEOXY-MANNO-OCTULOSONATE CYTIDYLYLTRANSFERASE"/>
    <property type="match status" value="1"/>
</dbReference>
<dbReference type="RefSeq" id="XP_024580343.1">
    <property type="nucleotide sequence ID" value="XM_024730023.1"/>
</dbReference>
<dbReference type="HAMAP" id="MF_00057">
    <property type="entry name" value="KdsB"/>
    <property type="match status" value="1"/>
</dbReference>
<evidence type="ECO:0000256" key="4">
    <source>
        <dbReference type="ARBA" id="ARBA00050198"/>
    </source>
</evidence>
<protein>
    <recommendedName>
        <fullName evidence="7">3-deoxy-manno-octulosonate cytidylyltransferase</fullName>
        <ecNumber evidence="7">2.7.7.38</ecNumber>
    </recommendedName>
    <alternativeName>
        <fullName evidence="8">CMP-2-keto-3-deoxyoctulosonic acid synthase</fullName>
    </alternativeName>
</protein>
<dbReference type="OrthoDB" id="10262032at2759"/>
<dbReference type="InterPro" id="IPR004528">
    <property type="entry name" value="KdsB"/>
</dbReference>
<keyword evidence="10" id="KW-1185">Reference proteome</keyword>
<dbReference type="GO" id="GO:1901137">
    <property type="term" value="P:carbohydrate derivative biosynthetic process"/>
    <property type="evidence" value="ECO:0007669"/>
    <property type="project" value="UniProtKB-ARBA"/>
</dbReference>
<keyword evidence="3 9" id="KW-0548">Nucleotidyltransferase</keyword>
<dbReference type="GO" id="GO:0005829">
    <property type="term" value="C:cytosol"/>
    <property type="evidence" value="ECO:0007669"/>
    <property type="project" value="TreeGrafter"/>
</dbReference>
<reference evidence="10" key="1">
    <citation type="submission" date="2014-09" db="EMBL/GenBank/DDBJ databases">
        <authorList>
            <person name="Sharma Rahul"/>
            <person name="Thines Marco"/>
        </authorList>
    </citation>
    <scope>NUCLEOTIDE SEQUENCE [LARGE SCALE GENOMIC DNA]</scope>
</reference>
<dbReference type="NCBIfam" id="NF003952">
    <property type="entry name" value="PRK05450.1-5"/>
    <property type="match status" value="1"/>
</dbReference>
<comment type="catalytic activity">
    <reaction evidence="4">
        <text>3-deoxy-alpha-D-manno-oct-2-ulosonate + CTP = CMP-3-deoxy-beta-D-manno-octulosonate + diphosphate</text>
        <dbReference type="Rhea" id="RHEA:23448"/>
        <dbReference type="ChEBI" id="CHEBI:33019"/>
        <dbReference type="ChEBI" id="CHEBI:37563"/>
        <dbReference type="ChEBI" id="CHEBI:85986"/>
        <dbReference type="ChEBI" id="CHEBI:85987"/>
        <dbReference type="EC" id="2.7.7.38"/>
    </reaction>
</comment>
<evidence type="ECO:0000256" key="7">
    <source>
        <dbReference type="ARBA" id="ARBA00066873"/>
    </source>
</evidence>
<evidence type="ECO:0000256" key="2">
    <source>
        <dbReference type="ARBA" id="ARBA00022679"/>
    </source>
</evidence>
<dbReference type="NCBIfam" id="TIGR00466">
    <property type="entry name" value="kdsB"/>
    <property type="match status" value="1"/>
</dbReference>
<comment type="pathway">
    <text evidence="5">Nucleotide-sugar biosynthesis; CMP-3-deoxy-D-manno-octulosonate biosynthesis; CMP-3-deoxy-D-manno-octulosonate from 3-deoxy-D-manno-octulosonate and CTP: step 1/1.</text>
</comment>
<dbReference type="STRING" id="4781.A0A0P1ATB5"/>
<accession>A0A0P1ATB5</accession>
<dbReference type="Gene3D" id="3.90.550.10">
    <property type="entry name" value="Spore Coat Polysaccharide Biosynthesis Protein SpsA, Chain A"/>
    <property type="match status" value="1"/>
</dbReference>
<organism evidence="9 10">
    <name type="scientific">Plasmopara halstedii</name>
    <name type="common">Downy mildew of sunflower</name>
    <dbReference type="NCBI Taxonomy" id="4781"/>
    <lineage>
        <taxon>Eukaryota</taxon>
        <taxon>Sar</taxon>
        <taxon>Stramenopiles</taxon>
        <taxon>Oomycota</taxon>
        <taxon>Peronosporomycetes</taxon>
        <taxon>Peronosporales</taxon>
        <taxon>Peronosporaceae</taxon>
        <taxon>Plasmopara</taxon>
    </lineage>
</organism>
<dbReference type="GO" id="GO:0044281">
    <property type="term" value="P:small molecule metabolic process"/>
    <property type="evidence" value="ECO:0007669"/>
    <property type="project" value="UniProtKB-ARBA"/>
</dbReference>
<keyword evidence="2 9" id="KW-0808">Transferase</keyword>
<dbReference type="FunFam" id="3.90.550.10:FF:000011">
    <property type="entry name" value="3-deoxy-manno-octulosonate cytidylyltransferase"/>
    <property type="match status" value="1"/>
</dbReference>
<dbReference type="CDD" id="cd02517">
    <property type="entry name" value="CMP-KDO-Synthetase"/>
    <property type="match status" value="1"/>
</dbReference>
<dbReference type="PANTHER" id="PTHR42866:SF2">
    <property type="entry name" value="3-DEOXY-MANNO-OCTULOSONATE CYTIDYLYLTRANSFERASE, MITOCHONDRIAL"/>
    <property type="match status" value="1"/>
</dbReference>
<sequence length="258" mass="28479">MKALGVIPARIGSTRFPEKPLVVFFGKAMIEHTYAAAASSKLLSKVVVTSDNERVLKVIQNIGGDTVLTGTCNTGTDRIVQALHLMDRREIEEYDVVVNIQGDEPGVDPRHIDSCIDALRGAAPDSVMSTLATPIVSEQEARSRDVVKCVADCNSNALYFSRAMIPHSKSGKFCHDVTSYLRHVGMYAFRKDFLLDFPKLPVSNLEASEDLEQLRVLSAGYRIKIVQVKSTLPGVDTRADLEYLMAHWPEDNNKTGIE</sequence>
<evidence type="ECO:0000313" key="10">
    <source>
        <dbReference type="Proteomes" id="UP000054928"/>
    </source>
</evidence>
<dbReference type="InterPro" id="IPR003329">
    <property type="entry name" value="Cytidylyl_trans"/>
</dbReference>
<dbReference type="InterPro" id="IPR029044">
    <property type="entry name" value="Nucleotide-diphossugar_trans"/>
</dbReference>
<evidence type="ECO:0000256" key="6">
    <source>
        <dbReference type="ARBA" id="ARBA00060845"/>
    </source>
</evidence>
<dbReference type="SUPFAM" id="SSF53448">
    <property type="entry name" value="Nucleotide-diphospho-sugar transferases"/>
    <property type="match status" value="1"/>
</dbReference>
<dbReference type="OMA" id="FMATCAK"/>
<evidence type="ECO:0000256" key="3">
    <source>
        <dbReference type="ARBA" id="ARBA00022695"/>
    </source>
</evidence>
<dbReference type="GO" id="GO:0008690">
    <property type="term" value="F:3-deoxy-manno-octulosonate cytidylyltransferase activity"/>
    <property type="evidence" value="ECO:0007669"/>
    <property type="project" value="UniProtKB-EC"/>
</dbReference>
<evidence type="ECO:0000256" key="8">
    <source>
        <dbReference type="ARBA" id="ARBA00082857"/>
    </source>
</evidence>
<dbReference type="AlphaFoldDB" id="A0A0P1ATB5"/>
<dbReference type="Pfam" id="PF02348">
    <property type="entry name" value="CTP_transf_3"/>
    <property type="match status" value="1"/>
</dbReference>
<name>A0A0P1ATB5_PLAHL</name>
<comment type="subcellular location">
    <subcellularLocation>
        <location evidence="1">Membrane</location>
    </subcellularLocation>
</comment>
<dbReference type="EMBL" id="CCYD01000810">
    <property type="protein sequence ID" value="CEG43974.1"/>
    <property type="molecule type" value="Genomic_DNA"/>
</dbReference>
<dbReference type="EC" id="2.7.7.38" evidence="7"/>
<dbReference type="Proteomes" id="UP000054928">
    <property type="component" value="Unassembled WGS sequence"/>
</dbReference>
<dbReference type="GO" id="GO:0016020">
    <property type="term" value="C:membrane"/>
    <property type="evidence" value="ECO:0007669"/>
    <property type="project" value="UniProtKB-SubCell"/>
</dbReference>
<evidence type="ECO:0000256" key="5">
    <source>
        <dbReference type="ARBA" id="ARBA00060624"/>
    </source>
</evidence>
<comment type="similarity">
    <text evidence="6">Belongs to the KdsB family.</text>
</comment>
<proteinExistence type="inferred from homology"/>
<evidence type="ECO:0000313" key="9">
    <source>
        <dbReference type="EMBL" id="CEG43974.1"/>
    </source>
</evidence>
<evidence type="ECO:0000256" key="1">
    <source>
        <dbReference type="ARBA" id="ARBA00004370"/>
    </source>
</evidence>
<dbReference type="GeneID" id="36409304"/>